<keyword evidence="1" id="KW-0067">ATP-binding</keyword>
<dbReference type="EMBL" id="SWBM01000007">
    <property type="protein sequence ID" value="TKC14907.1"/>
    <property type="molecule type" value="Genomic_DNA"/>
</dbReference>
<dbReference type="Proteomes" id="UP000307756">
    <property type="component" value="Unassembled WGS sequence"/>
</dbReference>
<keyword evidence="1" id="KW-0547">Nucleotide-binding</keyword>
<organism evidence="1 2">
    <name type="scientific">Robertmurraya kyonggiensis</name>
    <dbReference type="NCBI Taxonomy" id="1037680"/>
    <lineage>
        <taxon>Bacteria</taxon>
        <taxon>Bacillati</taxon>
        <taxon>Bacillota</taxon>
        <taxon>Bacilli</taxon>
        <taxon>Bacillales</taxon>
        <taxon>Bacillaceae</taxon>
        <taxon>Robertmurraya</taxon>
    </lineage>
</organism>
<name>A0A4U1D174_9BACI</name>
<evidence type="ECO:0000313" key="1">
    <source>
        <dbReference type="EMBL" id="TKC14907.1"/>
    </source>
</evidence>
<dbReference type="OrthoDB" id="2937949at2"/>
<dbReference type="GO" id="GO:0005524">
    <property type="term" value="F:ATP binding"/>
    <property type="evidence" value="ECO:0007669"/>
    <property type="project" value="UniProtKB-KW"/>
</dbReference>
<protein>
    <submittedName>
        <fullName evidence="1">Bacitracin ABC transporter ATP-binding protein</fullName>
    </submittedName>
</protein>
<accession>A0A4U1D174</accession>
<keyword evidence="2" id="KW-1185">Reference proteome</keyword>
<comment type="caution">
    <text evidence="1">The sequence shown here is derived from an EMBL/GenBank/DDBJ whole genome shotgun (WGS) entry which is preliminary data.</text>
</comment>
<dbReference type="RefSeq" id="WP_136833379.1">
    <property type="nucleotide sequence ID" value="NZ_SWBM01000007.1"/>
</dbReference>
<proteinExistence type="predicted"/>
<sequence length="37" mass="4426">MLKDNEPLLSDEFLDELEKEINQLYGWNTVEPSEEKE</sequence>
<evidence type="ECO:0000313" key="2">
    <source>
        <dbReference type="Proteomes" id="UP000307756"/>
    </source>
</evidence>
<dbReference type="AlphaFoldDB" id="A0A4U1D174"/>
<gene>
    <name evidence="1" type="ORF">FA727_20595</name>
</gene>
<reference evidence="1 2" key="1">
    <citation type="journal article" date="2011" name="J. Microbiol.">
        <title>Bacillus kyonggiensis sp. nov., isolated from soil of a lettuce field.</title>
        <authorList>
            <person name="Dong K."/>
            <person name="Lee S."/>
        </authorList>
    </citation>
    <scope>NUCLEOTIDE SEQUENCE [LARGE SCALE GENOMIC DNA]</scope>
    <source>
        <strain evidence="1 2">NB22</strain>
    </source>
</reference>